<name>A0ABW0U2T5_9BACI</name>
<dbReference type="Pfam" id="PF24850">
    <property type="entry name" value="CC_BshC"/>
    <property type="match status" value="1"/>
</dbReference>
<evidence type="ECO:0000256" key="1">
    <source>
        <dbReference type="ARBA" id="ARBA00022598"/>
    </source>
</evidence>
<keyword evidence="6" id="KW-1185">Reference proteome</keyword>
<evidence type="ECO:0000256" key="2">
    <source>
        <dbReference type="HAMAP-Rule" id="MF_01867"/>
    </source>
</evidence>
<comment type="function">
    <text evidence="2">Involved in bacillithiol (BSH) biosynthesis. May catalyze the last step of the pathway, the addition of cysteine to glucosamine malate (GlcN-Mal) to generate BSH.</text>
</comment>
<dbReference type="Pfam" id="PF10079">
    <property type="entry name" value="Rossmann-like_BshC"/>
    <property type="match status" value="1"/>
</dbReference>
<organism evidence="5 6">
    <name type="scientific">Aliibacillus thermotolerans</name>
    <dbReference type="NCBI Taxonomy" id="1834418"/>
    <lineage>
        <taxon>Bacteria</taxon>
        <taxon>Bacillati</taxon>
        <taxon>Bacillota</taxon>
        <taxon>Bacilli</taxon>
        <taxon>Bacillales</taxon>
        <taxon>Bacillaceae</taxon>
        <taxon>Aliibacillus</taxon>
    </lineage>
</organism>
<dbReference type="NCBIfam" id="TIGR03998">
    <property type="entry name" value="thiol_BshC"/>
    <property type="match status" value="1"/>
</dbReference>
<accession>A0ABW0U2T5</accession>
<dbReference type="PIRSF" id="PIRSF012535">
    <property type="entry name" value="UCP012535"/>
    <property type="match status" value="1"/>
</dbReference>
<comment type="caution">
    <text evidence="5">The sequence shown here is derived from an EMBL/GenBank/DDBJ whole genome shotgun (WGS) entry which is preliminary data.</text>
</comment>
<evidence type="ECO:0000259" key="3">
    <source>
        <dbReference type="Pfam" id="PF10079"/>
    </source>
</evidence>
<dbReference type="EMBL" id="JBHSPF010000004">
    <property type="protein sequence ID" value="MFC5627423.1"/>
    <property type="molecule type" value="Genomic_DNA"/>
</dbReference>
<sequence length="541" mass="64040">MEVTERFLLHHDSFVTDYIMGDKRATSLFDYGLSATEEKKRLQELRNKKDSFDREALYHHLYTYNKQFLYSDNSLKQVEKLKHSDAVVVVGGQQAGLLTGPMYTISKGLTIVKEAERLEETHGIPVVPIFWIAGEDHDWEEVNHIYYPVQNKIEKHTYEGFYYPGQPISLQPLDQEKFHLWFHQFMESIPETAFSKAIQKMIASCIERAKTVTEFFGELMSWLFRDSGLVLLDSNHLELRQLEKDIFQKLIAQNERVTEAVRAGVERRKRHYSIPAGISFDSAHLFYHDKHGRELLYQNEERRFINKRNNLTFTTDELLTLHQKEPERFSTNVMTRPLVQEALLPVLSFIAGPGEINYWSLLRPLFHIFHMKVPPVQPRYEWTIVPRQIQSTLRKEQLSLKEWIETGGFSYEETIRKEMVQIDGFHLAENLLHVMAPYHDEMKQSWEQIAPSEKSVGEKNWKRIEKEVYFFAKKINKAQEMRESRRFERIQQCRMFLHPLNKPQERILNVFYFVNEYGLDFISGLQTLSFPHKSEHTVIFL</sequence>
<dbReference type="InterPro" id="IPR011199">
    <property type="entry name" value="Bacillithiol_biosynth_BshC"/>
</dbReference>
<dbReference type="InterPro" id="IPR055398">
    <property type="entry name" value="Rossmann-like_BshC"/>
</dbReference>
<comment type="similarity">
    <text evidence="2">Belongs to the BshC family.</text>
</comment>
<reference evidence="6" key="1">
    <citation type="journal article" date="2019" name="Int. J. Syst. Evol. Microbiol.">
        <title>The Global Catalogue of Microorganisms (GCM) 10K type strain sequencing project: providing services to taxonomists for standard genome sequencing and annotation.</title>
        <authorList>
            <consortium name="The Broad Institute Genomics Platform"/>
            <consortium name="The Broad Institute Genome Sequencing Center for Infectious Disease"/>
            <person name="Wu L."/>
            <person name="Ma J."/>
        </authorList>
    </citation>
    <scope>NUCLEOTIDE SEQUENCE [LARGE SCALE GENOMIC DNA]</scope>
    <source>
        <strain evidence="6">CGMCC 1.15790</strain>
    </source>
</reference>
<feature type="domain" description="Bacillithiol biosynthesis BshC C-terminal coiled-coil" evidence="4">
    <location>
        <begin position="383"/>
        <end position="541"/>
    </location>
</feature>
<keyword evidence="1 2" id="KW-0436">Ligase</keyword>
<dbReference type="InterPro" id="IPR055399">
    <property type="entry name" value="CC_BshC"/>
</dbReference>
<gene>
    <name evidence="2 5" type="primary">bshC</name>
    <name evidence="5" type="ORF">ACFPTR_00745</name>
</gene>
<dbReference type="EC" id="6.-.-.-" evidence="2"/>
<dbReference type="HAMAP" id="MF_01867">
    <property type="entry name" value="BshC"/>
    <property type="match status" value="1"/>
</dbReference>
<proteinExistence type="inferred from homology"/>
<dbReference type="RefSeq" id="WP_270898399.1">
    <property type="nucleotide sequence ID" value="NZ_JBHSPF010000004.1"/>
</dbReference>
<protein>
    <recommendedName>
        <fullName evidence="2">Putative cysteine ligase BshC</fullName>
        <ecNumber evidence="2">6.-.-.-</ecNumber>
    </recommendedName>
</protein>
<feature type="domain" description="Bacillithiol biosynthesis BshC N-terminal Rossmann-like" evidence="3">
    <location>
        <begin position="2"/>
        <end position="379"/>
    </location>
</feature>
<evidence type="ECO:0000259" key="4">
    <source>
        <dbReference type="Pfam" id="PF24850"/>
    </source>
</evidence>
<evidence type="ECO:0000313" key="5">
    <source>
        <dbReference type="EMBL" id="MFC5627423.1"/>
    </source>
</evidence>
<evidence type="ECO:0000313" key="6">
    <source>
        <dbReference type="Proteomes" id="UP001596143"/>
    </source>
</evidence>
<dbReference type="Proteomes" id="UP001596143">
    <property type="component" value="Unassembled WGS sequence"/>
</dbReference>